<dbReference type="Proteomes" id="UP000503540">
    <property type="component" value="Chromosome"/>
</dbReference>
<feature type="domain" description="DUF4261" evidence="1">
    <location>
        <begin position="159"/>
        <end position="201"/>
    </location>
</feature>
<dbReference type="InterPro" id="IPR025357">
    <property type="entry name" value="DUF4261"/>
</dbReference>
<dbReference type="Pfam" id="PF14080">
    <property type="entry name" value="DUF4261"/>
    <property type="match status" value="1"/>
</dbReference>
<organism evidence="2 3">
    <name type="scientific">Nocardia arthritidis</name>
    <dbReference type="NCBI Taxonomy" id="228602"/>
    <lineage>
        <taxon>Bacteria</taxon>
        <taxon>Bacillati</taxon>
        <taxon>Actinomycetota</taxon>
        <taxon>Actinomycetes</taxon>
        <taxon>Mycobacteriales</taxon>
        <taxon>Nocardiaceae</taxon>
        <taxon>Nocardia</taxon>
    </lineage>
</organism>
<dbReference type="RefSeq" id="WP_167478522.1">
    <property type="nucleotide sequence ID" value="NZ_CP046172.1"/>
</dbReference>
<gene>
    <name evidence="2" type="ORF">F5544_43140</name>
</gene>
<name>A0A6G9YSZ0_9NOCA</name>
<accession>A0A6G9YSZ0</accession>
<evidence type="ECO:0000313" key="3">
    <source>
        <dbReference type="Proteomes" id="UP000503540"/>
    </source>
</evidence>
<dbReference type="AlphaFoldDB" id="A0A6G9YSZ0"/>
<dbReference type="KEGG" id="nah:F5544_43140"/>
<sequence length="248" mass="27998">MTGNEILVYPRHVLCVLGSGLDLDAIESRAEKAGFELDREFSEAEPDPRMADAFESCLAAVSFTEADWAAVEDHDTVAYLISRPIFPFVAIDAARWALDLTADLLKSGATAVKNESNGLAHGRDQWLEFADDAADDDTSDVALYYAWVKRPIVDDDVYYSCGMHLLGLPDIEIEPRDAMDPQELARLIDELALYLLTEERAQEMRDGAGFRLAEDAPRWILRQFPCARYEEDDFYFNPYGYWRLTPAP</sequence>
<dbReference type="EMBL" id="CP046172">
    <property type="protein sequence ID" value="QIS16435.1"/>
    <property type="molecule type" value="Genomic_DNA"/>
</dbReference>
<reference evidence="2 3" key="1">
    <citation type="journal article" date="2019" name="ACS Chem. Biol.">
        <title>Identification and Mobilization of a Cryptic Antibiotic Biosynthesis Gene Locus from a Human-Pathogenic Nocardia Isolate.</title>
        <authorList>
            <person name="Herisse M."/>
            <person name="Ishida K."/>
            <person name="Porter J.L."/>
            <person name="Howden B."/>
            <person name="Hertweck C."/>
            <person name="Stinear T.P."/>
            <person name="Pidot S.J."/>
        </authorList>
    </citation>
    <scope>NUCLEOTIDE SEQUENCE [LARGE SCALE GENOMIC DNA]</scope>
    <source>
        <strain evidence="2 3">AUSMDU00012717</strain>
    </source>
</reference>
<evidence type="ECO:0000313" key="2">
    <source>
        <dbReference type="EMBL" id="QIS16435.1"/>
    </source>
</evidence>
<proteinExistence type="predicted"/>
<keyword evidence="3" id="KW-1185">Reference proteome</keyword>
<protein>
    <submittedName>
        <fullName evidence="2">DUF4261 domain-containing protein</fullName>
    </submittedName>
</protein>
<evidence type="ECO:0000259" key="1">
    <source>
        <dbReference type="Pfam" id="PF14080"/>
    </source>
</evidence>